<reference evidence="3" key="1">
    <citation type="submission" date="2016-07" db="EMBL/GenBank/DDBJ databases">
        <title>Sequence Frankia sp. strain CcI1.17.</title>
        <authorList>
            <person name="Ghodhbane-Gtari F."/>
            <person name="Swanson E."/>
            <person name="Gueddou A."/>
            <person name="Morris K."/>
            <person name="Hezbri K."/>
            <person name="Ktari A."/>
            <person name="Nouioui I."/>
            <person name="Abebe-Akele F."/>
            <person name="Simpson S."/>
            <person name="Thomas K."/>
            <person name="Gtari M."/>
            <person name="Tisa L.S."/>
            <person name="Hurst S."/>
        </authorList>
    </citation>
    <scope>NUCLEOTIDE SEQUENCE [LARGE SCALE GENOMIC DNA]</scope>
    <source>
        <strain evidence="3">Cc1.17</strain>
    </source>
</reference>
<sequence>MGAVRGTHGVAGQLAAERSTQLAAAEDTAAGVVRVECGPGTSVAHAVELADLRQAPLPGRPRFPVPRPAPHRRHLTTAACRFRGPGETAPRRS</sequence>
<comment type="caution">
    <text evidence="2">The sequence shown here is derived from an EMBL/GenBank/DDBJ whole genome shotgun (WGS) entry which is preliminary data.</text>
</comment>
<accession>A0A1S1Q694</accession>
<dbReference type="Proteomes" id="UP000179627">
    <property type="component" value="Unassembled WGS sequence"/>
</dbReference>
<dbReference type="EMBL" id="MBLM01000165">
    <property type="protein sequence ID" value="OHV29099.1"/>
    <property type="molecule type" value="Genomic_DNA"/>
</dbReference>
<organism evidence="2 3">
    <name type="scientific">Parafrankia colletiae</name>
    <dbReference type="NCBI Taxonomy" id="573497"/>
    <lineage>
        <taxon>Bacteria</taxon>
        <taxon>Bacillati</taxon>
        <taxon>Actinomycetota</taxon>
        <taxon>Actinomycetes</taxon>
        <taxon>Frankiales</taxon>
        <taxon>Frankiaceae</taxon>
        <taxon>Parafrankia</taxon>
    </lineage>
</organism>
<gene>
    <name evidence="2" type="ORF">CC117_29320</name>
</gene>
<proteinExistence type="predicted"/>
<evidence type="ECO:0000313" key="3">
    <source>
        <dbReference type="Proteomes" id="UP000179627"/>
    </source>
</evidence>
<evidence type="ECO:0000313" key="2">
    <source>
        <dbReference type="EMBL" id="OHV29099.1"/>
    </source>
</evidence>
<feature type="region of interest" description="Disordered" evidence="1">
    <location>
        <begin position="55"/>
        <end position="75"/>
    </location>
</feature>
<protein>
    <submittedName>
        <fullName evidence="2">Uncharacterized protein</fullName>
    </submittedName>
</protein>
<name>A0A1S1Q694_9ACTN</name>
<keyword evidence="3" id="KW-1185">Reference proteome</keyword>
<dbReference type="AlphaFoldDB" id="A0A1S1Q694"/>
<evidence type="ECO:0000256" key="1">
    <source>
        <dbReference type="SAM" id="MobiDB-lite"/>
    </source>
</evidence>
<feature type="compositionally biased region" description="Pro residues" evidence="1">
    <location>
        <begin position="58"/>
        <end position="68"/>
    </location>
</feature>